<feature type="binding site" evidence="2">
    <location>
        <position position="92"/>
    </location>
    <ligand>
        <name>substrate</name>
    </ligand>
</feature>
<dbReference type="AlphaFoldDB" id="A0A7W4YMT0"/>
<dbReference type="Proteomes" id="UP000529310">
    <property type="component" value="Unassembled WGS sequence"/>
</dbReference>
<dbReference type="InterPro" id="IPR008391">
    <property type="entry name" value="AXE1_dom"/>
</dbReference>
<evidence type="ECO:0000313" key="5">
    <source>
        <dbReference type="Proteomes" id="UP000529310"/>
    </source>
</evidence>
<dbReference type="SUPFAM" id="SSF53474">
    <property type="entry name" value="alpha/beta-Hydrolases"/>
    <property type="match status" value="1"/>
</dbReference>
<dbReference type="PANTHER" id="PTHR40111:SF1">
    <property type="entry name" value="CEPHALOSPORIN-C DEACETYLASE"/>
    <property type="match status" value="1"/>
</dbReference>
<feature type="domain" description="Acetyl xylan esterase" evidence="3">
    <location>
        <begin position="1"/>
        <end position="319"/>
    </location>
</feature>
<feature type="active site" description="Charge relay system" evidence="1">
    <location>
        <position position="303"/>
    </location>
</feature>
<sequence>MALTDISYDQLVAYQADVPEPEDFDTFWRNTLEESRSHAAEPLITDASGPFRHVTIEDMTFRGYLGDPIRAWVVKPRNVDGPLPTIVEFIGYNGGRGVIGEKLFWAAVGYIHVVMDTRGQGSGWGTGGDTADPHGAGPASTGFMTRGVLSPHDYYYRRLYTDAVMLLETVAQLPQVDRTRISVTGTSQGGGVAVAAAALSDLPATLMPDVPYLADFRRSVTQTPLPPYTEIVRYLAVHRGAADHVFRTLAYFDGVNFAKRISSPALYSVALMDDVVLPSTVFASYNALKSADKRIEVYEFNGHEGGQAAQLLIQAEWLAEREK</sequence>
<evidence type="ECO:0000256" key="2">
    <source>
        <dbReference type="PIRSR" id="PIRSR639069-2"/>
    </source>
</evidence>
<keyword evidence="4" id="KW-0378">Hydrolase</keyword>
<comment type="caution">
    <text evidence="4">The sequence shown here is derived from an EMBL/GenBank/DDBJ whole genome shotgun (WGS) entry which is preliminary data.</text>
</comment>
<proteinExistence type="predicted"/>
<dbReference type="InterPro" id="IPR029058">
    <property type="entry name" value="AB_hydrolase_fold"/>
</dbReference>
<evidence type="ECO:0000256" key="1">
    <source>
        <dbReference type="PIRSR" id="PIRSR639069-1"/>
    </source>
</evidence>
<evidence type="ECO:0000259" key="3">
    <source>
        <dbReference type="Pfam" id="PF05448"/>
    </source>
</evidence>
<feature type="active site" description="Charge relay system" evidence="1">
    <location>
        <position position="273"/>
    </location>
</feature>
<dbReference type="GO" id="GO:0047739">
    <property type="term" value="F:cephalosporin-C deacetylase activity"/>
    <property type="evidence" value="ECO:0007669"/>
    <property type="project" value="UniProtKB-EC"/>
</dbReference>
<dbReference type="Pfam" id="PF05448">
    <property type="entry name" value="AXE1"/>
    <property type="match status" value="1"/>
</dbReference>
<dbReference type="EC" id="3.1.1.41" evidence="4"/>
<keyword evidence="5" id="KW-1185">Reference proteome</keyword>
<gene>
    <name evidence="4" type="ORF">FHX49_002083</name>
</gene>
<organism evidence="4 5">
    <name type="scientific">Microbacterium endophyticum</name>
    <dbReference type="NCBI Taxonomy" id="1526412"/>
    <lineage>
        <taxon>Bacteria</taxon>
        <taxon>Bacillati</taxon>
        <taxon>Actinomycetota</taxon>
        <taxon>Actinomycetes</taxon>
        <taxon>Micrococcales</taxon>
        <taxon>Microbacteriaceae</taxon>
        <taxon>Microbacterium</taxon>
    </lineage>
</organism>
<dbReference type="EMBL" id="JACHWQ010000006">
    <property type="protein sequence ID" value="MBB2976508.1"/>
    <property type="molecule type" value="Genomic_DNA"/>
</dbReference>
<dbReference type="GO" id="GO:0005976">
    <property type="term" value="P:polysaccharide metabolic process"/>
    <property type="evidence" value="ECO:0007669"/>
    <property type="project" value="TreeGrafter"/>
</dbReference>
<protein>
    <submittedName>
        <fullName evidence="4">Cephalosporin-C deacetylase</fullName>
        <ecNumber evidence="4">3.1.1.41</ecNumber>
    </submittedName>
</protein>
<dbReference type="PANTHER" id="PTHR40111">
    <property type="entry name" value="CEPHALOSPORIN-C DEACETYLASE"/>
    <property type="match status" value="1"/>
</dbReference>
<name>A0A7W4YMT0_9MICO</name>
<dbReference type="InterPro" id="IPR039069">
    <property type="entry name" value="CE7"/>
</dbReference>
<accession>A0A7W4YMT0</accession>
<reference evidence="4 5" key="1">
    <citation type="submission" date="2020-08" db="EMBL/GenBank/DDBJ databases">
        <title>Sequencing the genomes of 1000 actinobacteria strains.</title>
        <authorList>
            <person name="Klenk H.-P."/>
        </authorList>
    </citation>
    <scope>NUCLEOTIDE SEQUENCE [LARGE SCALE GENOMIC DNA]</scope>
    <source>
        <strain evidence="4 5">DSM 27099</strain>
    </source>
</reference>
<dbReference type="RefSeq" id="WP_165140516.1">
    <property type="nucleotide sequence ID" value="NZ_CP049255.1"/>
</dbReference>
<dbReference type="Gene3D" id="3.40.50.1820">
    <property type="entry name" value="alpha/beta hydrolase"/>
    <property type="match status" value="1"/>
</dbReference>
<evidence type="ECO:0000313" key="4">
    <source>
        <dbReference type="EMBL" id="MBB2976508.1"/>
    </source>
</evidence>
<feature type="active site" description="Nucleophile" evidence="1">
    <location>
        <position position="187"/>
    </location>
</feature>